<keyword evidence="1" id="KW-0812">Transmembrane</keyword>
<accession>A0A0R2XF93</accession>
<dbReference type="Proteomes" id="UP000052124">
    <property type="component" value="Unassembled WGS sequence"/>
</dbReference>
<reference evidence="2 3" key="1">
    <citation type="submission" date="2015-10" db="EMBL/GenBank/DDBJ databases">
        <title>Metagenome-Assembled Genomes uncover a global brackish microbiome.</title>
        <authorList>
            <person name="Hugerth L.W."/>
            <person name="Larsson J."/>
            <person name="Alneberg J."/>
            <person name="Lindh M.V."/>
            <person name="Legrand C."/>
            <person name="Pinhassi J."/>
            <person name="Andersson A.F."/>
        </authorList>
    </citation>
    <scope>NUCLEOTIDE SEQUENCE [LARGE SCALE GENOMIC DNA]</scope>
    <source>
        <strain evidence="2">BACL3 MAG-120531-bin86</strain>
    </source>
</reference>
<dbReference type="AlphaFoldDB" id="A0A0R2XF93"/>
<gene>
    <name evidence="2" type="ORF">ABS26_03895</name>
</gene>
<evidence type="ECO:0000313" key="2">
    <source>
        <dbReference type="EMBL" id="KRP34912.1"/>
    </source>
</evidence>
<sequence>MSSKIPVAISFNGVANFLGVIGVIGSLIFVGLELRQTQRIAQAGQQQERTSNFFNLLGSTSESGVDWQSVVMETNSNYGDKFSNEDILRRNIFHAHLFTYENDYFQYSQHLMPQEVWGAKLKALSFFYNQCDMRELWSARAQFFPEGFLNEINRLADVCSG</sequence>
<name>A0A0R2XF93_9GAMM</name>
<keyword evidence="1" id="KW-1133">Transmembrane helix</keyword>
<evidence type="ECO:0000256" key="1">
    <source>
        <dbReference type="SAM" id="Phobius"/>
    </source>
</evidence>
<feature type="transmembrane region" description="Helical" evidence="1">
    <location>
        <begin position="6"/>
        <end position="32"/>
    </location>
</feature>
<dbReference type="EMBL" id="LIDH01000674">
    <property type="protein sequence ID" value="KRP34912.1"/>
    <property type="molecule type" value="Genomic_DNA"/>
</dbReference>
<proteinExistence type="predicted"/>
<evidence type="ECO:0000313" key="3">
    <source>
        <dbReference type="Proteomes" id="UP000052124"/>
    </source>
</evidence>
<keyword evidence="1" id="KW-0472">Membrane</keyword>
<organism evidence="2 3">
    <name type="scientific">OM182 bacterium BACL3 MAG-120531-bin86</name>
    <dbReference type="NCBI Taxonomy" id="1655628"/>
    <lineage>
        <taxon>Bacteria</taxon>
        <taxon>Pseudomonadati</taxon>
        <taxon>Pseudomonadota</taxon>
        <taxon>Gammaproteobacteria</taxon>
        <taxon>OMG group</taxon>
        <taxon>OM182 clade</taxon>
    </lineage>
</organism>
<protein>
    <submittedName>
        <fullName evidence="2">Uncharacterized protein</fullName>
    </submittedName>
</protein>
<comment type="caution">
    <text evidence="2">The sequence shown here is derived from an EMBL/GenBank/DDBJ whole genome shotgun (WGS) entry which is preliminary data.</text>
</comment>